<accession>A0A4Z2HCL7</accession>
<dbReference type="EMBL" id="SRLO01000274">
    <property type="protein sequence ID" value="TNN63371.1"/>
    <property type="molecule type" value="Genomic_DNA"/>
</dbReference>
<dbReference type="Proteomes" id="UP000314294">
    <property type="component" value="Unassembled WGS sequence"/>
</dbReference>
<evidence type="ECO:0000313" key="2">
    <source>
        <dbReference type="Proteomes" id="UP000314294"/>
    </source>
</evidence>
<reference evidence="1 2" key="1">
    <citation type="submission" date="2019-03" db="EMBL/GenBank/DDBJ databases">
        <title>First draft genome of Liparis tanakae, snailfish: a comprehensive survey of snailfish specific genes.</title>
        <authorList>
            <person name="Kim W."/>
            <person name="Song I."/>
            <person name="Jeong J.-H."/>
            <person name="Kim D."/>
            <person name="Kim S."/>
            <person name="Ryu S."/>
            <person name="Song J.Y."/>
            <person name="Lee S.K."/>
        </authorList>
    </citation>
    <scope>NUCLEOTIDE SEQUENCE [LARGE SCALE GENOMIC DNA]</scope>
    <source>
        <tissue evidence="1">Muscle</tissue>
    </source>
</reference>
<evidence type="ECO:0000313" key="1">
    <source>
        <dbReference type="EMBL" id="TNN63371.1"/>
    </source>
</evidence>
<name>A0A4Z2HCL7_9TELE</name>
<keyword evidence="2" id="KW-1185">Reference proteome</keyword>
<sequence length="188" mass="20940">MCWAKTTCDQVSVCWCSYCAFREELWMKGFHYFKDIERDRASAEGQGSRLQRSIHLNLRLQLTPYKEVECSTMVHRGEGGDAAALTFTAIQELFVVTGLETNTGPKGQRSGLNFIHCGGPSVGKDKQRKQPSEAGRRHFNCAASPQSPNLPLISPRHRRCLKAVSGLLLIDVSACFMSPRDMTALTQC</sequence>
<comment type="caution">
    <text evidence="1">The sequence shown here is derived from an EMBL/GenBank/DDBJ whole genome shotgun (WGS) entry which is preliminary data.</text>
</comment>
<gene>
    <name evidence="1" type="ORF">EYF80_026393</name>
</gene>
<dbReference type="AlphaFoldDB" id="A0A4Z2HCL7"/>
<proteinExistence type="predicted"/>
<protein>
    <submittedName>
        <fullName evidence="1">Uncharacterized protein</fullName>
    </submittedName>
</protein>
<organism evidence="1 2">
    <name type="scientific">Liparis tanakae</name>
    <name type="common">Tanaka's snailfish</name>
    <dbReference type="NCBI Taxonomy" id="230148"/>
    <lineage>
        <taxon>Eukaryota</taxon>
        <taxon>Metazoa</taxon>
        <taxon>Chordata</taxon>
        <taxon>Craniata</taxon>
        <taxon>Vertebrata</taxon>
        <taxon>Euteleostomi</taxon>
        <taxon>Actinopterygii</taxon>
        <taxon>Neopterygii</taxon>
        <taxon>Teleostei</taxon>
        <taxon>Neoteleostei</taxon>
        <taxon>Acanthomorphata</taxon>
        <taxon>Eupercaria</taxon>
        <taxon>Perciformes</taxon>
        <taxon>Cottioidei</taxon>
        <taxon>Cottales</taxon>
        <taxon>Liparidae</taxon>
        <taxon>Liparis</taxon>
    </lineage>
</organism>